<name>A0A372JDV4_9ACTN</name>
<reference evidence="2 3" key="1">
    <citation type="submission" date="2018-08" db="EMBL/GenBank/DDBJ databases">
        <title>Actinomadura jelena sp. nov., a novel Actinomycete isolated from soil in Chad.</title>
        <authorList>
            <person name="Shi L."/>
        </authorList>
    </citation>
    <scope>NUCLEOTIDE SEQUENCE [LARGE SCALE GENOMIC DNA]</scope>
    <source>
        <strain evidence="2 3">NEAU-G17</strain>
    </source>
</reference>
<feature type="compositionally biased region" description="Basic and acidic residues" evidence="1">
    <location>
        <begin position="1"/>
        <end position="12"/>
    </location>
</feature>
<protein>
    <submittedName>
        <fullName evidence="2">DUF3073 family protein</fullName>
    </submittedName>
</protein>
<proteinExistence type="predicted"/>
<dbReference type="Pfam" id="PF11273">
    <property type="entry name" value="DUF3073"/>
    <property type="match status" value="1"/>
</dbReference>
<dbReference type="InterPro" id="IPR021426">
    <property type="entry name" value="DUF3073"/>
</dbReference>
<organism evidence="2 3">
    <name type="scientific">Actinomadura logoneensis</name>
    <dbReference type="NCBI Taxonomy" id="2293572"/>
    <lineage>
        <taxon>Bacteria</taxon>
        <taxon>Bacillati</taxon>
        <taxon>Actinomycetota</taxon>
        <taxon>Actinomycetes</taxon>
        <taxon>Streptosporangiales</taxon>
        <taxon>Thermomonosporaceae</taxon>
        <taxon>Actinomadura</taxon>
    </lineage>
</organism>
<sequence length="95" mass="9491">MGRGRAKAEQAKVARGLKYHSGGVDLDRLRRELGATGGGGALVDRAEEEHPHPAEGGAGEAADEGAEPERPAAPNGVAVAGPAPDGEGDSDRAEG</sequence>
<feature type="compositionally biased region" description="Basic and acidic residues" evidence="1">
    <location>
        <begin position="44"/>
        <end position="53"/>
    </location>
</feature>
<dbReference type="AlphaFoldDB" id="A0A372JDV4"/>
<dbReference type="RefSeq" id="WP_117360371.1">
    <property type="nucleotide sequence ID" value="NZ_QURH01000873.1"/>
</dbReference>
<feature type="region of interest" description="Disordered" evidence="1">
    <location>
        <begin position="1"/>
        <end position="95"/>
    </location>
</feature>
<feature type="compositionally biased region" description="Low complexity" evidence="1">
    <location>
        <begin position="72"/>
        <end position="85"/>
    </location>
</feature>
<dbReference type="Proteomes" id="UP000261811">
    <property type="component" value="Unassembled WGS sequence"/>
</dbReference>
<evidence type="ECO:0000256" key="1">
    <source>
        <dbReference type="SAM" id="MobiDB-lite"/>
    </source>
</evidence>
<dbReference type="EMBL" id="QURH01000873">
    <property type="protein sequence ID" value="RFU38099.1"/>
    <property type="molecule type" value="Genomic_DNA"/>
</dbReference>
<dbReference type="OrthoDB" id="3217921at2"/>
<accession>A0A372JDV4</accession>
<gene>
    <name evidence="2" type="ORF">DZF91_29455</name>
</gene>
<keyword evidence="3" id="KW-1185">Reference proteome</keyword>
<comment type="caution">
    <text evidence="2">The sequence shown here is derived from an EMBL/GenBank/DDBJ whole genome shotgun (WGS) entry which is preliminary data.</text>
</comment>
<evidence type="ECO:0000313" key="3">
    <source>
        <dbReference type="Proteomes" id="UP000261811"/>
    </source>
</evidence>
<evidence type="ECO:0000313" key="2">
    <source>
        <dbReference type="EMBL" id="RFU38099.1"/>
    </source>
</evidence>